<accession>A0A0E9STK3</accession>
<reference evidence="1" key="1">
    <citation type="submission" date="2014-11" db="EMBL/GenBank/DDBJ databases">
        <authorList>
            <person name="Amaro Gonzalez C."/>
        </authorList>
    </citation>
    <scope>NUCLEOTIDE SEQUENCE</scope>
</reference>
<reference evidence="1" key="2">
    <citation type="journal article" date="2015" name="Fish Shellfish Immunol.">
        <title>Early steps in the European eel (Anguilla anguilla)-Vibrio vulnificus interaction in the gills: Role of the RtxA13 toxin.</title>
        <authorList>
            <person name="Callol A."/>
            <person name="Pajuelo D."/>
            <person name="Ebbesson L."/>
            <person name="Teles M."/>
            <person name="MacKenzie S."/>
            <person name="Amaro C."/>
        </authorList>
    </citation>
    <scope>NUCLEOTIDE SEQUENCE</scope>
</reference>
<proteinExistence type="predicted"/>
<dbReference type="AlphaFoldDB" id="A0A0E9STK3"/>
<name>A0A0E9STK3_ANGAN</name>
<protein>
    <submittedName>
        <fullName evidence="1">Uncharacterized protein</fullName>
    </submittedName>
</protein>
<organism evidence="1">
    <name type="scientific">Anguilla anguilla</name>
    <name type="common">European freshwater eel</name>
    <name type="synonym">Muraena anguilla</name>
    <dbReference type="NCBI Taxonomy" id="7936"/>
    <lineage>
        <taxon>Eukaryota</taxon>
        <taxon>Metazoa</taxon>
        <taxon>Chordata</taxon>
        <taxon>Craniata</taxon>
        <taxon>Vertebrata</taxon>
        <taxon>Euteleostomi</taxon>
        <taxon>Actinopterygii</taxon>
        <taxon>Neopterygii</taxon>
        <taxon>Teleostei</taxon>
        <taxon>Anguilliformes</taxon>
        <taxon>Anguillidae</taxon>
        <taxon>Anguilla</taxon>
    </lineage>
</organism>
<evidence type="ECO:0000313" key="1">
    <source>
        <dbReference type="EMBL" id="JAH44582.1"/>
    </source>
</evidence>
<dbReference type="EMBL" id="GBXM01063995">
    <property type="protein sequence ID" value="JAH44582.1"/>
    <property type="molecule type" value="Transcribed_RNA"/>
</dbReference>
<sequence length="39" mass="4444">MHSKDMHSVPAPLSWPTILNLTGELINIPTAEELRRIMM</sequence>